<keyword evidence="5 11" id="KW-0812">Transmembrane</keyword>
<evidence type="ECO:0000256" key="1">
    <source>
        <dbReference type="ARBA" id="ARBA00004141"/>
    </source>
</evidence>
<evidence type="ECO:0000256" key="5">
    <source>
        <dbReference type="ARBA" id="ARBA00022692"/>
    </source>
</evidence>
<feature type="transmembrane region" description="Helical" evidence="11">
    <location>
        <begin position="61"/>
        <end position="79"/>
    </location>
</feature>
<dbReference type="EMBL" id="AGCI01000105">
    <property type="protein sequence ID" value="EHM38326.1"/>
    <property type="molecule type" value="Genomic_DNA"/>
</dbReference>
<dbReference type="PANTHER" id="PTHR30474">
    <property type="entry name" value="CELL CYCLE PROTEIN"/>
    <property type="match status" value="1"/>
</dbReference>
<keyword evidence="10 11" id="KW-0961">Cell wall biogenesis/degradation</keyword>
<comment type="similarity">
    <text evidence="11">Belongs to the SEDS family. MrdB/RodA subfamily.</text>
</comment>
<keyword evidence="8 11" id="KW-1133">Transmembrane helix</keyword>
<dbReference type="InterPro" id="IPR011923">
    <property type="entry name" value="RodA/MrdB"/>
</dbReference>
<dbReference type="Proteomes" id="UP000005959">
    <property type="component" value="Unassembled WGS sequence"/>
</dbReference>
<organism evidence="12 13">
    <name type="scientific">Hafnia alvei ATCC 51873</name>
    <dbReference type="NCBI Taxonomy" id="1002364"/>
    <lineage>
        <taxon>Bacteria</taxon>
        <taxon>Pseudomonadati</taxon>
        <taxon>Pseudomonadota</taxon>
        <taxon>Gammaproteobacteria</taxon>
        <taxon>Enterobacterales</taxon>
        <taxon>Hafniaceae</taxon>
        <taxon>Hafnia</taxon>
    </lineage>
</organism>
<comment type="caution">
    <text evidence="12">The sequence shown here is derived from an EMBL/GenBank/DDBJ whole genome shotgun (WGS) entry which is preliminary data.</text>
</comment>
<keyword evidence="3 11" id="KW-0328">Glycosyltransferase</keyword>
<dbReference type="GO" id="GO:0032153">
    <property type="term" value="C:cell division site"/>
    <property type="evidence" value="ECO:0007669"/>
    <property type="project" value="TreeGrafter"/>
</dbReference>
<keyword evidence="9 11" id="KW-0472">Membrane</keyword>
<evidence type="ECO:0000256" key="10">
    <source>
        <dbReference type="ARBA" id="ARBA00023316"/>
    </source>
</evidence>
<evidence type="ECO:0000256" key="7">
    <source>
        <dbReference type="ARBA" id="ARBA00022984"/>
    </source>
</evidence>
<dbReference type="UniPathway" id="UPA00219"/>
<feature type="transmembrane region" description="Helical" evidence="11">
    <location>
        <begin position="318"/>
        <end position="343"/>
    </location>
</feature>
<protein>
    <recommendedName>
        <fullName evidence="11">Peptidoglycan glycosyltransferase MrdB</fullName>
        <shortName evidence="11">PGT</shortName>
        <ecNumber evidence="11">2.4.99.28</ecNumber>
    </recommendedName>
    <alternativeName>
        <fullName evidence="11">Cell elongation protein RodA</fullName>
    </alternativeName>
    <alternativeName>
        <fullName evidence="11">Cell wall polymerase</fullName>
    </alternativeName>
    <alternativeName>
        <fullName evidence="11">Peptidoglycan polymerase</fullName>
        <shortName evidence="11">PG polymerase</shortName>
    </alternativeName>
</protein>
<feature type="transmembrane region" description="Helical" evidence="11">
    <location>
        <begin position="85"/>
        <end position="104"/>
    </location>
</feature>
<evidence type="ECO:0000256" key="6">
    <source>
        <dbReference type="ARBA" id="ARBA00022960"/>
    </source>
</evidence>
<comment type="catalytic activity">
    <reaction evidence="11">
        <text>[GlcNAc-(1-&gt;4)-Mur2Ac(oyl-L-Ala-gamma-D-Glu-L-Lys-D-Ala-D-Ala)](n)-di-trans,octa-cis-undecaprenyl diphosphate + beta-D-GlcNAc-(1-&gt;4)-Mur2Ac(oyl-L-Ala-gamma-D-Glu-L-Lys-D-Ala-D-Ala)-di-trans,octa-cis-undecaprenyl diphosphate = [GlcNAc-(1-&gt;4)-Mur2Ac(oyl-L-Ala-gamma-D-Glu-L-Lys-D-Ala-D-Ala)](n+1)-di-trans,octa-cis-undecaprenyl diphosphate + di-trans,octa-cis-undecaprenyl diphosphate + H(+)</text>
        <dbReference type="Rhea" id="RHEA:23708"/>
        <dbReference type="Rhea" id="RHEA-COMP:9602"/>
        <dbReference type="Rhea" id="RHEA-COMP:9603"/>
        <dbReference type="ChEBI" id="CHEBI:15378"/>
        <dbReference type="ChEBI" id="CHEBI:58405"/>
        <dbReference type="ChEBI" id="CHEBI:60033"/>
        <dbReference type="ChEBI" id="CHEBI:78435"/>
        <dbReference type="EC" id="2.4.99.28"/>
    </reaction>
</comment>
<keyword evidence="4 11" id="KW-0808">Transferase</keyword>
<dbReference type="PROSITE" id="PS00428">
    <property type="entry name" value="FTSW_RODA_SPOVE"/>
    <property type="match status" value="1"/>
</dbReference>
<dbReference type="PANTHER" id="PTHR30474:SF1">
    <property type="entry name" value="PEPTIDOGLYCAN GLYCOSYLTRANSFERASE MRDB"/>
    <property type="match status" value="1"/>
</dbReference>
<evidence type="ECO:0000256" key="11">
    <source>
        <dbReference type="HAMAP-Rule" id="MF_02079"/>
    </source>
</evidence>
<sequence>MKATDEAYRLIMTENQQKRSIWAKMHIDLPFLLCILSILAYSAFVMWSASGQDVDMMERKIGQIFMGLCVMLVMAQIPPRVYESWAPYLYVFCVILLILVDAFGQISKGAQRWLDLGFVRFQPSEIAKIAVPLMVARFINRDVCPPSLKNTGIALILIFMPTLLVAAQPDLGTSILVAASGLFILFLAGLSWRLILVAVVLVAAFIPILWFFLMHDYQQARVMMLLDPESDPLGAGYHIIQSKIAIGSGGFGGKGWLHGTQSQLEFLPERHTDFIFAVLAEELGLVGVLVLLGLYLLTIMRGLMIAAKAQTTFGRVMVGGLMLILFVYVFVNIGMVSGILPVVGVPLPLVSYGGSALIVLMAGFGIVMSIHTHRKMLSKNL</sequence>
<name>G9YCW8_HAFAL</name>
<dbReference type="EC" id="2.4.99.28" evidence="11"/>
<comment type="pathway">
    <text evidence="11">Cell wall biogenesis; peptidoglycan biosynthesis.</text>
</comment>
<comment type="subcellular location">
    <subcellularLocation>
        <location evidence="11">Cell inner membrane</location>
        <topology evidence="11">Multi-pass membrane protein</topology>
    </subcellularLocation>
    <subcellularLocation>
        <location evidence="1">Membrane</location>
        <topology evidence="1">Multi-pass membrane protein</topology>
    </subcellularLocation>
</comment>
<gene>
    <name evidence="11" type="primary">mrdB</name>
    <name evidence="11" type="synonym">rodA</name>
    <name evidence="12" type="ORF">HMPREF0454_04446</name>
</gene>
<dbReference type="GO" id="GO:0008955">
    <property type="term" value="F:peptidoglycan glycosyltransferase activity"/>
    <property type="evidence" value="ECO:0007669"/>
    <property type="project" value="UniProtKB-UniRule"/>
</dbReference>
<feature type="transmembrane region" description="Helical" evidence="11">
    <location>
        <begin position="349"/>
        <end position="370"/>
    </location>
</feature>
<dbReference type="PATRIC" id="fig|1002364.3.peg.3999"/>
<dbReference type="GO" id="GO:0009252">
    <property type="term" value="P:peptidoglycan biosynthetic process"/>
    <property type="evidence" value="ECO:0007669"/>
    <property type="project" value="UniProtKB-UniRule"/>
</dbReference>
<dbReference type="GO" id="GO:0071555">
    <property type="term" value="P:cell wall organization"/>
    <property type="evidence" value="ECO:0007669"/>
    <property type="project" value="UniProtKB-KW"/>
</dbReference>
<accession>G9YCW8</accession>
<comment type="function">
    <text evidence="11">Peptidoglycan polymerase that is essential for cell wall elongation.</text>
</comment>
<evidence type="ECO:0000256" key="4">
    <source>
        <dbReference type="ARBA" id="ARBA00022679"/>
    </source>
</evidence>
<feature type="transmembrane region" description="Helical" evidence="11">
    <location>
        <begin position="29"/>
        <end position="49"/>
    </location>
</feature>
<dbReference type="NCBIfam" id="NF008060">
    <property type="entry name" value="PRK10794.1"/>
    <property type="match status" value="1"/>
</dbReference>
<keyword evidence="6 11" id="KW-0133">Cell shape</keyword>
<dbReference type="GO" id="GO:0015648">
    <property type="term" value="F:lipid-linked peptidoglycan transporter activity"/>
    <property type="evidence" value="ECO:0007669"/>
    <property type="project" value="TreeGrafter"/>
</dbReference>
<keyword evidence="7 11" id="KW-0573">Peptidoglycan synthesis</keyword>
<dbReference type="AlphaFoldDB" id="G9YCW8"/>
<dbReference type="GO" id="GO:0008360">
    <property type="term" value="P:regulation of cell shape"/>
    <property type="evidence" value="ECO:0007669"/>
    <property type="project" value="UniProtKB-KW"/>
</dbReference>
<feature type="transmembrane region" description="Helical" evidence="11">
    <location>
        <begin position="195"/>
        <end position="213"/>
    </location>
</feature>
<evidence type="ECO:0000256" key="3">
    <source>
        <dbReference type="ARBA" id="ARBA00022676"/>
    </source>
</evidence>
<dbReference type="GO" id="GO:0005886">
    <property type="term" value="C:plasma membrane"/>
    <property type="evidence" value="ECO:0007669"/>
    <property type="project" value="UniProtKB-SubCell"/>
</dbReference>
<reference evidence="12 13" key="1">
    <citation type="submission" date="2011-08" db="EMBL/GenBank/DDBJ databases">
        <authorList>
            <person name="Weinstock G."/>
            <person name="Sodergren E."/>
            <person name="Clifton S."/>
            <person name="Fulton L."/>
            <person name="Fulton B."/>
            <person name="Courtney L."/>
            <person name="Fronick C."/>
            <person name="Harrison M."/>
            <person name="Strong C."/>
            <person name="Farmer C."/>
            <person name="Delahaunty K."/>
            <person name="Markovic C."/>
            <person name="Hall O."/>
            <person name="Minx P."/>
            <person name="Tomlinson C."/>
            <person name="Mitreva M."/>
            <person name="Hou S."/>
            <person name="Chen J."/>
            <person name="Wollam A."/>
            <person name="Pepin K.H."/>
            <person name="Johnson M."/>
            <person name="Bhonagiri V."/>
            <person name="Zhang X."/>
            <person name="Suruliraj S."/>
            <person name="Warren W."/>
            <person name="Chinwalla A."/>
            <person name="Mardis E.R."/>
            <person name="Wilson R.K."/>
        </authorList>
    </citation>
    <scope>NUCLEOTIDE SEQUENCE [LARGE SCALE GENOMIC DNA]</scope>
    <source>
        <strain evidence="12 13">ATCC 51873</strain>
    </source>
</reference>
<dbReference type="NCBIfam" id="TIGR02210">
    <property type="entry name" value="rodA_shape"/>
    <property type="match status" value="1"/>
</dbReference>
<dbReference type="GO" id="GO:0051301">
    <property type="term" value="P:cell division"/>
    <property type="evidence" value="ECO:0007669"/>
    <property type="project" value="InterPro"/>
</dbReference>
<evidence type="ECO:0000313" key="12">
    <source>
        <dbReference type="EMBL" id="EHM38326.1"/>
    </source>
</evidence>
<keyword evidence="11" id="KW-0997">Cell inner membrane</keyword>
<evidence type="ECO:0000256" key="9">
    <source>
        <dbReference type="ARBA" id="ARBA00023136"/>
    </source>
</evidence>
<evidence type="ECO:0000256" key="2">
    <source>
        <dbReference type="ARBA" id="ARBA00022475"/>
    </source>
</evidence>
<dbReference type="InterPro" id="IPR018365">
    <property type="entry name" value="Cell_cycle_FtsW-rel_CS"/>
</dbReference>
<dbReference type="InterPro" id="IPR001182">
    <property type="entry name" value="FtsW/RodA"/>
</dbReference>
<dbReference type="HAMAP" id="MF_02079">
    <property type="entry name" value="PGT_RodA"/>
    <property type="match status" value="1"/>
</dbReference>
<evidence type="ECO:0000256" key="8">
    <source>
        <dbReference type="ARBA" id="ARBA00022989"/>
    </source>
</evidence>
<proteinExistence type="inferred from homology"/>
<keyword evidence="2 11" id="KW-1003">Cell membrane</keyword>
<dbReference type="Pfam" id="PF01098">
    <property type="entry name" value="FTSW_RODA_SPOVE"/>
    <property type="match status" value="1"/>
</dbReference>
<feature type="transmembrane region" description="Helical" evidence="11">
    <location>
        <begin position="171"/>
        <end position="188"/>
    </location>
</feature>
<feature type="transmembrane region" description="Helical" evidence="11">
    <location>
        <begin position="274"/>
        <end position="297"/>
    </location>
</feature>
<dbReference type="HOGENOM" id="CLU_029243_2_2_6"/>
<evidence type="ECO:0000313" key="13">
    <source>
        <dbReference type="Proteomes" id="UP000005959"/>
    </source>
</evidence>